<dbReference type="Gene3D" id="3.90.1720.10">
    <property type="entry name" value="endopeptidase domain like (from Nostoc punctiforme)"/>
    <property type="match status" value="1"/>
</dbReference>
<sequence>MITAARVTALVLVAAVGLGAPAPAPPAHAVGAPVSDASVPDTAASDAPMVAEDAPASDTAALALAVDTVLAVEAVEAIDAGGDASGSPGAAADGDAAGGADAGADADASGTANASAAAGANGAAGGDASGSAGADAGASADAGGPSDASAAGTAAGSAAADGAPEAPDPGAPDAPDAEPDGPRGPNGGLASNSPGPETARPADGRELAEMRAFAQAATALRGDDYPARYRNLPWPYVDDRIWDEWNFAYRQCTSFVAWRLNSANGIPFSNQYLGLVRWGDAGQWADSARSVGIRVDTTPEIGAVAWSGPYYSGASAFGHVAWVADVLDNGNVVIEEYNAGWAGAYSTRTVAPGAFQGYIHIADMGARFTKTGAASISGIPMVGGELRASGSGWSPAPSGYAYRWFRDGAAIAGATGATYRPVLADVGAAISVEVSAQRPRYRPSSAVSSATVVLMTDSDGDGIDDTQQMLPWNSDVNGDGLPDAVGFAPSGVQVSLRTKTGMGPAKTWTPGFGTGNGWSVFAHPRTLVDVNGDGRSDVVGFAEDGVHVALSTGSGFAASQRWSSGFGAASGWSVKFHPRTLADVTGDGLPDVVGFASDGVYVATGTGSGFAAPAKWYSGFSTATGWTVDATPRWLVDMNGDGRADVVGIGKSGVYVALSTGSGFGGARLWSPGYATTSGWGPAHHPRTIADANGDGRPDVVGFASDGVYVALNTGSGLGAMTRWRAGFGTASGWTVGENPRTLADVDGDGRADVVGFGASGVTVALSTGSGFAAPTRWSDAFGAASWRSDRQPRMVTDVNGDGRADIAAFGNSGLRVALSTGSGFGGASLQLQAMGYSATGWRVAAHPRAIGVQTLIRTPAPTVSGQVRVGERLTAALGSWQPSPVSLSSQWLRDGEAIAGKTARSYTLTPEDLGTRISIRTTGTKPGYAPVSRRSTAYTVAPGLLTPVVPTVSGTAAPGSTLQARAGTWGPGTVSLAYRWHRNGAPIGGATSAAYRVTDADVGHRITVTVTGTKRGYTTASRVSAVVKVAGVPALPASTPFADVPTTHRFYREIAWMSTSGLSTGTPQPSGTPVYRPAAEVSRSAMAAFLFRMAAMQDYRPPARSPFVDVPTTHRFSREIAWMHDAGLSTGTPTAAGAVYGPDAPVTRGAMAAFLYRLEAPQGFTPPSVSPFADVRPEDRFYTEIAWMHDAGLATGTAQPTGKPRFGASGSVSRAAMAAFLYRLETGG</sequence>
<protein>
    <submittedName>
        <fullName evidence="6">FG-GAP-like repeat-containing protein</fullName>
    </submittedName>
</protein>
<evidence type="ECO:0000256" key="3">
    <source>
        <dbReference type="SAM" id="SignalP"/>
    </source>
</evidence>
<dbReference type="InterPro" id="IPR038765">
    <property type="entry name" value="Papain-like_cys_pep_sf"/>
</dbReference>
<accession>A0ABY4FN31</accession>
<evidence type="ECO:0000259" key="4">
    <source>
        <dbReference type="PROSITE" id="PS50911"/>
    </source>
</evidence>
<dbReference type="Gene3D" id="2.60.40.2700">
    <property type="match status" value="3"/>
</dbReference>
<feature type="signal peptide" evidence="3">
    <location>
        <begin position="1"/>
        <end position="29"/>
    </location>
</feature>
<evidence type="ECO:0000313" key="6">
    <source>
        <dbReference type="EMBL" id="UOQ57685.1"/>
    </source>
</evidence>
<dbReference type="Pfam" id="PF05257">
    <property type="entry name" value="CHAP"/>
    <property type="match status" value="1"/>
</dbReference>
<feature type="domain" description="SLH" evidence="5">
    <location>
        <begin position="1104"/>
        <end position="1170"/>
    </location>
</feature>
<dbReference type="PROSITE" id="PS51272">
    <property type="entry name" value="SLH"/>
    <property type="match status" value="2"/>
</dbReference>
<gene>
    <name evidence="6" type="ORF">MUN78_02235</name>
</gene>
<evidence type="ECO:0000256" key="1">
    <source>
        <dbReference type="ARBA" id="ARBA00022729"/>
    </source>
</evidence>
<dbReference type="RefSeq" id="WP_244728506.1">
    <property type="nucleotide sequence ID" value="NZ_CP095045.1"/>
</dbReference>
<feature type="compositionally biased region" description="Low complexity" evidence="2">
    <location>
        <begin position="81"/>
        <end position="95"/>
    </location>
</feature>
<organism evidence="6 7">
    <name type="scientific">Leucobacter allii</name>
    <dbReference type="NCBI Taxonomy" id="2932247"/>
    <lineage>
        <taxon>Bacteria</taxon>
        <taxon>Bacillati</taxon>
        <taxon>Actinomycetota</taxon>
        <taxon>Actinomycetes</taxon>
        <taxon>Micrococcales</taxon>
        <taxon>Microbacteriaceae</taxon>
        <taxon>Leucobacter</taxon>
    </lineage>
</organism>
<dbReference type="SUPFAM" id="SSF69318">
    <property type="entry name" value="Integrin alpha N-terminal domain"/>
    <property type="match status" value="1"/>
</dbReference>
<name>A0ABY4FN31_9MICO</name>
<dbReference type="Proteomes" id="UP000831786">
    <property type="component" value="Chromosome"/>
</dbReference>
<feature type="compositionally biased region" description="Low complexity" evidence="2">
    <location>
        <begin position="129"/>
        <end position="165"/>
    </location>
</feature>
<dbReference type="Pfam" id="PF13517">
    <property type="entry name" value="FG-GAP_3"/>
    <property type="match status" value="1"/>
</dbReference>
<dbReference type="Gene3D" id="2.40.128.340">
    <property type="match status" value="1"/>
</dbReference>
<proteinExistence type="predicted"/>
<feature type="compositionally biased region" description="Low complexity" evidence="2">
    <location>
        <begin position="102"/>
        <end position="121"/>
    </location>
</feature>
<keyword evidence="1 3" id="KW-0732">Signal</keyword>
<evidence type="ECO:0000256" key="2">
    <source>
        <dbReference type="SAM" id="MobiDB-lite"/>
    </source>
</evidence>
<reference evidence="6 7" key="1">
    <citation type="submission" date="2022-04" db="EMBL/GenBank/DDBJ databases">
        <title>Leucobacter sp. isolated from rhizosphere of garlic.</title>
        <authorList>
            <person name="Won M."/>
            <person name="Lee C.-M."/>
            <person name="Woen H.-Y."/>
            <person name="Kwon S.-W."/>
        </authorList>
    </citation>
    <scope>NUCLEOTIDE SEQUENCE [LARGE SCALE GENOMIC DNA]</scope>
    <source>
        <strain evidence="6 7">H21R-40</strain>
    </source>
</reference>
<dbReference type="EMBL" id="CP095045">
    <property type="protein sequence ID" value="UOQ57685.1"/>
    <property type="molecule type" value="Genomic_DNA"/>
</dbReference>
<evidence type="ECO:0000259" key="5">
    <source>
        <dbReference type="PROSITE" id="PS51272"/>
    </source>
</evidence>
<evidence type="ECO:0000313" key="7">
    <source>
        <dbReference type="Proteomes" id="UP000831786"/>
    </source>
</evidence>
<feature type="chain" id="PRO_5046053746" evidence="3">
    <location>
        <begin position="30"/>
        <end position="1229"/>
    </location>
</feature>
<dbReference type="InterPro" id="IPR013517">
    <property type="entry name" value="FG-GAP"/>
</dbReference>
<keyword evidence="7" id="KW-1185">Reference proteome</keyword>
<dbReference type="Gene3D" id="2.130.10.130">
    <property type="entry name" value="Integrin alpha, N-terminal"/>
    <property type="match status" value="1"/>
</dbReference>
<feature type="domain" description="Peptidase C51" evidence="4">
    <location>
        <begin position="227"/>
        <end position="360"/>
    </location>
</feature>
<feature type="domain" description="SLH" evidence="5">
    <location>
        <begin position="1038"/>
        <end position="1103"/>
    </location>
</feature>
<dbReference type="InterPro" id="IPR007921">
    <property type="entry name" value="CHAP_dom"/>
</dbReference>
<dbReference type="PROSITE" id="PS50911">
    <property type="entry name" value="CHAP"/>
    <property type="match status" value="1"/>
</dbReference>
<dbReference type="SUPFAM" id="SSF54001">
    <property type="entry name" value="Cysteine proteinases"/>
    <property type="match status" value="1"/>
</dbReference>
<dbReference type="InterPro" id="IPR001119">
    <property type="entry name" value="SLH_dom"/>
</dbReference>
<dbReference type="Pfam" id="PF00395">
    <property type="entry name" value="SLH"/>
    <property type="match status" value="2"/>
</dbReference>
<dbReference type="InterPro" id="IPR028994">
    <property type="entry name" value="Integrin_alpha_N"/>
</dbReference>
<feature type="region of interest" description="Disordered" evidence="2">
    <location>
        <begin position="81"/>
        <end position="202"/>
    </location>
</feature>